<protein>
    <submittedName>
        <fullName evidence="3">Crispr-associated ramp protein, Cmr1 family</fullName>
    </submittedName>
</protein>
<dbReference type="Pfam" id="PF03787">
    <property type="entry name" value="RAMPs"/>
    <property type="match status" value="1"/>
</dbReference>
<accession>A0A3F2ZVI1</accession>
<dbReference type="Proteomes" id="UP000002333">
    <property type="component" value="Chromosome"/>
</dbReference>
<evidence type="ECO:0000313" key="4">
    <source>
        <dbReference type="Proteomes" id="UP000002333"/>
    </source>
</evidence>
<reference evidence="3 4" key="1">
    <citation type="journal article" date="2007" name="PLoS ONE">
        <title>Analysis of the neurotoxin complex genes in Clostridium botulinum A1-A4 and B1 strains: BoNT/A3, /Ba4 and /B1 clusters are located within plasmids.</title>
        <authorList>
            <person name="Smith T.J."/>
            <person name="Hill K.K."/>
            <person name="Foley B.T."/>
            <person name="Detter J.C."/>
            <person name="Munk A.C."/>
            <person name="Bruce D.C."/>
            <person name="Doggett N.A."/>
            <person name="Smith L.A."/>
            <person name="Marks J.D."/>
            <person name="Xie G."/>
            <person name="Brettin T.S."/>
        </authorList>
    </citation>
    <scope>NUCLEOTIDE SEQUENCE [LARGE SCALE GENOMIC DNA]</scope>
    <source>
        <strain evidence="4">657 / Type Ba4</strain>
    </source>
</reference>
<dbReference type="NCBIfam" id="TIGR01894">
    <property type="entry name" value="cas_TM1795_cmr1"/>
    <property type="match status" value="1"/>
</dbReference>
<dbReference type="EMBL" id="CP001083">
    <property type="protein sequence ID" value="ACQ54338.1"/>
    <property type="molecule type" value="Genomic_DNA"/>
</dbReference>
<dbReference type="RefSeq" id="WP_003361947.1">
    <property type="nucleotide sequence ID" value="NC_012658.1"/>
</dbReference>
<evidence type="ECO:0000256" key="1">
    <source>
        <dbReference type="ARBA" id="ARBA00023118"/>
    </source>
</evidence>
<keyword evidence="1" id="KW-0051">Antiviral defense</keyword>
<name>A0A3F2ZVI1_CLOB6</name>
<dbReference type="AlphaFoldDB" id="A0A3F2ZVI1"/>
<proteinExistence type="predicted"/>
<reference evidence="4" key="2">
    <citation type="submission" date="2008-05" db="EMBL/GenBank/DDBJ databases">
        <title>Genome sequence of Clostridium botulinum Ba4 strain 657.</title>
        <authorList>
            <person name="Shrivastava S."/>
            <person name="Brown J.L."/>
            <person name="Bruce D."/>
            <person name="Detter C."/>
            <person name="Munk C."/>
            <person name="Smith L.A."/>
            <person name="Smith T.J."/>
            <person name="Sutton G."/>
            <person name="Brettin T.S."/>
        </authorList>
    </citation>
    <scope>NUCLEOTIDE SEQUENCE [LARGE SCALE GENOMIC DNA]</scope>
    <source>
        <strain evidence="4">657 / Type Ba4</strain>
    </source>
</reference>
<organism evidence="3 4">
    <name type="scientific">Clostridium botulinum (strain 657 / Type Ba4)</name>
    <dbReference type="NCBI Taxonomy" id="515621"/>
    <lineage>
        <taxon>Bacteria</taxon>
        <taxon>Bacillati</taxon>
        <taxon>Bacillota</taxon>
        <taxon>Clostridia</taxon>
        <taxon>Eubacteriales</taxon>
        <taxon>Clostridiaceae</taxon>
        <taxon>Clostridium</taxon>
    </lineage>
</organism>
<dbReference type="InterPro" id="IPR005537">
    <property type="entry name" value="RAMP_III_fam"/>
</dbReference>
<gene>
    <name evidence="3" type="primary">cmr1</name>
    <name evidence="3" type="ordered locus">CLJ_B2384</name>
</gene>
<dbReference type="KEGG" id="cbi:CLJ_B2384"/>
<dbReference type="InterPro" id="IPR007522">
    <property type="entry name" value="CRISPR-assoc_prot_TM1795"/>
</dbReference>
<evidence type="ECO:0000313" key="3">
    <source>
        <dbReference type="EMBL" id="ACQ54338.1"/>
    </source>
</evidence>
<evidence type="ECO:0000259" key="2">
    <source>
        <dbReference type="Pfam" id="PF03787"/>
    </source>
</evidence>
<feature type="domain" description="CRISPR type III-associated protein" evidence="2">
    <location>
        <begin position="14"/>
        <end position="157"/>
    </location>
</feature>
<sequence>MVEGNSKIYRLKNITDLCSNNGLNNGLKKPEFRLTEIKSLMRFWWRALNFYTNASTMKKEEENIFGNSDTYKSPIIFKTESNGFKYDDGSHEVRKNNKPINCFKSGKIVEIKLSVYKRKINQKEYINKELYFYDNLLKISLILGGIGKRSRRGCGVFMLEENDKECNLKNQIKSYMENLNVNKYYEFSKENDKYLELVRKDEYRNKKFKYPYIEEIIISKEAVSEEYFYIKIKESIDATRNEKFQYKDYKCEKLACPVYVTCYGDSNELYPIIVKLYNTNQHETYDNYYKKFKEVILCSKE</sequence>
<dbReference type="GO" id="GO:0051607">
    <property type="term" value="P:defense response to virus"/>
    <property type="evidence" value="ECO:0007669"/>
    <property type="project" value="UniProtKB-KW"/>
</dbReference>